<dbReference type="Proteomes" id="UP001378960">
    <property type="component" value="Unassembled WGS sequence"/>
</dbReference>
<dbReference type="AlphaFoldDB" id="A0AAV5R9C1"/>
<feature type="compositionally biased region" description="Low complexity" evidence="1">
    <location>
        <begin position="319"/>
        <end position="337"/>
    </location>
</feature>
<dbReference type="PANTHER" id="PTHR15615">
    <property type="match status" value="1"/>
</dbReference>
<dbReference type="GO" id="GO:0016538">
    <property type="term" value="F:cyclin-dependent protein serine/threonine kinase regulator activity"/>
    <property type="evidence" value="ECO:0007669"/>
    <property type="project" value="TreeGrafter"/>
</dbReference>
<dbReference type="GO" id="GO:0000307">
    <property type="term" value="C:cyclin-dependent protein kinase holoenzyme complex"/>
    <property type="evidence" value="ECO:0007669"/>
    <property type="project" value="TreeGrafter"/>
</dbReference>
<reference evidence="3 4" key="1">
    <citation type="journal article" date="2023" name="Elife">
        <title>Identification of key yeast species and microbe-microbe interactions impacting larval growth of Drosophila in the wild.</title>
        <authorList>
            <person name="Mure A."/>
            <person name="Sugiura Y."/>
            <person name="Maeda R."/>
            <person name="Honda K."/>
            <person name="Sakurai N."/>
            <person name="Takahashi Y."/>
            <person name="Watada M."/>
            <person name="Katoh T."/>
            <person name="Gotoh A."/>
            <person name="Gotoh Y."/>
            <person name="Taniguchi I."/>
            <person name="Nakamura K."/>
            <person name="Hayashi T."/>
            <person name="Katayama T."/>
            <person name="Uemura T."/>
            <person name="Hattori Y."/>
        </authorList>
    </citation>
    <scope>NUCLEOTIDE SEQUENCE [LARGE SCALE GENOMIC DNA]</scope>
    <source>
        <strain evidence="3 4">PK-24</strain>
    </source>
</reference>
<dbReference type="InterPro" id="IPR036915">
    <property type="entry name" value="Cyclin-like_sf"/>
</dbReference>
<dbReference type="SUPFAM" id="SSF47954">
    <property type="entry name" value="Cyclin-like"/>
    <property type="match status" value="1"/>
</dbReference>
<name>A0AAV5R9C1_PICKL</name>
<comment type="caution">
    <text evidence="3">The sequence shown here is derived from an EMBL/GenBank/DDBJ whole genome shotgun (WGS) entry which is preliminary data.</text>
</comment>
<accession>A0AAV5R9C1</accession>
<dbReference type="Pfam" id="PF00134">
    <property type="entry name" value="Cyclin_N"/>
    <property type="match status" value="1"/>
</dbReference>
<dbReference type="GO" id="GO:0019901">
    <property type="term" value="F:protein kinase binding"/>
    <property type="evidence" value="ECO:0007669"/>
    <property type="project" value="InterPro"/>
</dbReference>
<evidence type="ECO:0000313" key="4">
    <source>
        <dbReference type="Proteomes" id="UP001378960"/>
    </source>
</evidence>
<proteinExistence type="predicted"/>
<dbReference type="CDD" id="cd20557">
    <property type="entry name" value="CYCLIN_ScPCL1-like"/>
    <property type="match status" value="1"/>
</dbReference>
<feature type="compositionally biased region" description="Polar residues" evidence="1">
    <location>
        <begin position="47"/>
        <end position="66"/>
    </location>
</feature>
<organism evidence="3 4">
    <name type="scientific">Pichia kluyveri</name>
    <name type="common">Yeast</name>
    <dbReference type="NCBI Taxonomy" id="36015"/>
    <lineage>
        <taxon>Eukaryota</taxon>
        <taxon>Fungi</taxon>
        <taxon>Dikarya</taxon>
        <taxon>Ascomycota</taxon>
        <taxon>Saccharomycotina</taxon>
        <taxon>Pichiomycetes</taxon>
        <taxon>Pichiales</taxon>
        <taxon>Pichiaceae</taxon>
        <taxon>Pichia</taxon>
    </lineage>
</organism>
<sequence length="382" mass="43016">MSDLEALYIFLNKEITSEMVQYLVATTSSIIQVKITENDSIEPNPLPYNSNYTNNGLQTPPQSPTENDLSTINYKIPSLYNFIKKLIQYSHIQCTTLMTTLVYLNKLKNVIPPNSIGMITTHHRIFLGSLLLAAKYTNDSSPMNKHWATYTDGLLSLREINALEMEMIQYIGWDNLRFQNYDLINSLSYFLQPIKRNLRLKSENNLQNKISKIKASNPSLNLNNNIKININTQNQLSASSTSSSLPSLISSSSSSSTISSIQSSLPRKDSIQSIDSISNDDTSLSPKINIITSSDKINNKNNDDLSLSLRPLRLKQKQNSKNSEIPNNKNNNNTFINKSKRNSINLLPIKTSPTIQPLSLKHSRKSLYLSSINNNQNLSIVN</sequence>
<dbReference type="InterPro" id="IPR013922">
    <property type="entry name" value="Cyclin_PHO80-like"/>
</dbReference>
<dbReference type="Gene3D" id="1.10.472.10">
    <property type="entry name" value="Cyclin-like"/>
    <property type="match status" value="1"/>
</dbReference>
<feature type="region of interest" description="Disordered" evidence="1">
    <location>
        <begin position="316"/>
        <end position="339"/>
    </location>
</feature>
<feature type="domain" description="Cyclin N-terminal" evidence="2">
    <location>
        <begin position="78"/>
        <end position="174"/>
    </location>
</feature>
<dbReference type="PANTHER" id="PTHR15615:SF10">
    <property type="entry name" value="PHO85 CYCLIN-2-RELATED"/>
    <property type="match status" value="1"/>
</dbReference>
<keyword evidence="4" id="KW-1185">Reference proteome</keyword>
<evidence type="ECO:0000313" key="3">
    <source>
        <dbReference type="EMBL" id="GMM47871.1"/>
    </source>
</evidence>
<dbReference type="EMBL" id="BTGB01000009">
    <property type="protein sequence ID" value="GMM47871.1"/>
    <property type="molecule type" value="Genomic_DNA"/>
</dbReference>
<feature type="region of interest" description="Disordered" evidence="1">
    <location>
        <begin position="42"/>
        <end position="66"/>
    </location>
</feature>
<gene>
    <name evidence="3" type="ORF">DAPK24_044690</name>
</gene>
<dbReference type="GO" id="GO:0005634">
    <property type="term" value="C:nucleus"/>
    <property type="evidence" value="ECO:0007669"/>
    <property type="project" value="TreeGrafter"/>
</dbReference>
<evidence type="ECO:0000259" key="2">
    <source>
        <dbReference type="Pfam" id="PF00134"/>
    </source>
</evidence>
<evidence type="ECO:0000256" key="1">
    <source>
        <dbReference type="SAM" id="MobiDB-lite"/>
    </source>
</evidence>
<dbReference type="InterPro" id="IPR006671">
    <property type="entry name" value="Cyclin_N"/>
</dbReference>
<protein>
    <submittedName>
        <fullName evidence="3">Cyclin</fullName>
    </submittedName>
</protein>